<dbReference type="OrthoDB" id="9799092at2"/>
<keyword evidence="2" id="KW-0012">Acyltransferase</keyword>
<evidence type="ECO:0000256" key="3">
    <source>
        <dbReference type="SAM" id="MobiDB-lite"/>
    </source>
</evidence>
<dbReference type="PROSITE" id="PS51186">
    <property type="entry name" value="GNAT"/>
    <property type="match status" value="2"/>
</dbReference>
<feature type="region of interest" description="Disordered" evidence="3">
    <location>
        <begin position="1"/>
        <end position="25"/>
    </location>
</feature>
<dbReference type="AlphaFoldDB" id="A0A4Q2JP96"/>
<dbReference type="InterPro" id="IPR000182">
    <property type="entry name" value="GNAT_dom"/>
</dbReference>
<dbReference type="Proteomes" id="UP000292935">
    <property type="component" value="Unassembled WGS sequence"/>
</dbReference>
<proteinExistence type="predicted"/>
<reference evidence="5 6" key="1">
    <citation type="submission" date="2019-01" db="EMBL/GenBank/DDBJ databases">
        <authorList>
            <person name="Li J."/>
        </authorList>
    </citation>
    <scope>NUCLEOTIDE SEQUENCE [LARGE SCALE GENOMIC DNA]</scope>
    <source>
        <strain evidence="5 6">CCUG 35506</strain>
    </source>
</reference>
<evidence type="ECO:0000256" key="1">
    <source>
        <dbReference type="ARBA" id="ARBA00022679"/>
    </source>
</evidence>
<accession>A0A4Q2JP96</accession>
<dbReference type="InterPro" id="IPR050680">
    <property type="entry name" value="YpeA/RimI_acetyltransf"/>
</dbReference>
<dbReference type="SUPFAM" id="SSF55729">
    <property type="entry name" value="Acyl-CoA N-acyltransferases (Nat)"/>
    <property type="match status" value="2"/>
</dbReference>
<evidence type="ECO:0000259" key="4">
    <source>
        <dbReference type="PROSITE" id="PS51186"/>
    </source>
</evidence>
<keyword evidence="6" id="KW-1185">Reference proteome</keyword>
<name>A0A4Q2JP96_9MICO</name>
<feature type="domain" description="N-acetyltransferase" evidence="4">
    <location>
        <begin position="194"/>
        <end position="345"/>
    </location>
</feature>
<dbReference type="InterPro" id="IPR016181">
    <property type="entry name" value="Acyl_CoA_acyltransferase"/>
</dbReference>
<feature type="domain" description="N-acetyltransferase" evidence="4">
    <location>
        <begin position="28"/>
        <end position="195"/>
    </location>
</feature>
<dbReference type="Gene3D" id="3.40.630.30">
    <property type="match status" value="1"/>
</dbReference>
<dbReference type="CDD" id="cd04301">
    <property type="entry name" value="NAT_SF"/>
    <property type="match status" value="1"/>
</dbReference>
<dbReference type="EMBL" id="SDPO01000003">
    <property type="protein sequence ID" value="RXZ47808.1"/>
    <property type="molecule type" value="Genomic_DNA"/>
</dbReference>
<evidence type="ECO:0000256" key="2">
    <source>
        <dbReference type="ARBA" id="ARBA00023315"/>
    </source>
</evidence>
<keyword evidence="1 5" id="KW-0808">Transferase</keyword>
<dbReference type="GO" id="GO:0016747">
    <property type="term" value="F:acyltransferase activity, transferring groups other than amino-acyl groups"/>
    <property type="evidence" value="ECO:0007669"/>
    <property type="project" value="InterPro"/>
</dbReference>
<organism evidence="5 6">
    <name type="scientific">Agromyces fucosus</name>
    <dbReference type="NCBI Taxonomy" id="41985"/>
    <lineage>
        <taxon>Bacteria</taxon>
        <taxon>Bacillati</taxon>
        <taxon>Actinomycetota</taxon>
        <taxon>Actinomycetes</taxon>
        <taxon>Micrococcales</taxon>
        <taxon>Microbacteriaceae</taxon>
        <taxon>Agromyces</taxon>
    </lineage>
</organism>
<sequence length="345" mass="37336">MTEHELSPLSERVSPPDSLPSLAHPDVTAWRPVGDDDLDLIEALEAAMAAVDHPEYAAPRDELADDLGMSFVDRERDTIVALDAGGRAVAWGAAYHPPGRDTLVRSILVGGVHPELRGRGIGRVLMAWLRARGEQQLAASALRLPGWIMAFSDDRARGAGPMFESAGFAPARYFAGLRRDLGEPLADVRAGEGIRVEALRPERVDEVRAARNDAFRDHWGSQPRSEEEWRVFASSAVFRADLSVIAVDEASDRVVGFVLAEVNEADWTGQGFSSVHVPLVGVVRGHRGRGVAKVLLAAHLVAARAARIEYSTLEVDAASPTGAFALYERMGFRAATTETSYTIVV</sequence>
<protein>
    <submittedName>
        <fullName evidence="5">GNAT family N-acetyltransferase</fullName>
    </submittedName>
</protein>
<evidence type="ECO:0000313" key="5">
    <source>
        <dbReference type="EMBL" id="RXZ47808.1"/>
    </source>
</evidence>
<gene>
    <name evidence="5" type="ORF">ESP57_14860</name>
</gene>
<dbReference type="Pfam" id="PF00583">
    <property type="entry name" value="Acetyltransf_1"/>
    <property type="match status" value="2"/>
</dbReference>
<dbReference type="PANTHER" id="PTHR43420">
    <property type="entry name" value="ACETYLTRANSFERASE"/>
    <property type="match status" value="1"/>
</dbReference>
<evidence type="ECO:0000313" key="6">
    <source>
        <dbReference type="Proteomes" id="UP000292935"/>
    </source>
</evidence>
<dbReference type="RefSeq" id="WP_129232097.1">
    <property type="nucleotide sequence ID" value="NZ_SDPO01000003.1"/>
</dbReference>
<comment type="caution">
    <text evidence="5">The sequence shown here is derived from an EMBL/GenBank/DDBJ whole genome shotgun (WGS) entry which is preliminary data.</text>
</comment>
<dbReference type="PANTHER" id="PTHR43420:SF47">
    <property type="entry name" value="N-ACETYLTRANSFERASE DOMAIN-CONTAINING PROTEIN"/>
    <property type="match status" value="1"/>
</dbReference>